<reference evidence="2" key="1">
    <citation type="submission" date="2024-07" db="EMBL/GenBank/DDBJ databases">
        <title>Complete genome sequence of Verrucomicrobiaceae bacterium NT6N.</title>
        <authorList>
            <person name="Huang C."/>
            <person name="Takami H."/>
            <person name="Hamasaki K."/>
        </authorList>
    </citation>
    <scope>NUCLEOTIDE SEQUENCE</scope>
    <source>
        <strain evidence="2">NT6N</strain>
    </source>
</reference>
<dbReference type="EMBL" id="AP026866">
    <property type="protein sequence ID" value="BDS05966.1"/>
    <property type="molecule type" value="Genomic_DNA"/>
</dbReference>
<protein>
    <recommendedName>
        <fullName evidence="3">POTRA domain-containing protein</fullName>
    </recommendedName>
</protein>
<dbReference type="KEGG" id="osu:NT6N_10060"/>
<feature type="chain" id="PRO_5043591254" description="POTRA domain-containing protein" evidence="1">
    <location>
        <begin position="39"/>
        <end position="141"/>
    </location>
</feature>
<keyword evidence="1" id="KW-0732">Signal</keyword>
<accession>A0AAT9FJ48</accession>
<organism evidence="2">
    <name type="scientific">Oceaniferula spumae</name>
    <dbReference type="NCBI Taxonomy" id="2979115"/>
    <lineage>
        <taxon>Bacteria</taxon>
        <taxon>Pseudomonadati</taxon>
        <taxon>Verrucomicrobiota</taxon>
        <taxon>Verrucomicrobiia</taxon>
        <taxon>Verrucomicrobiales</taxon>
        <taxon>Verrucomicrobiaceae</taxon>
        <taxon>Oceaniferula</taxon>
    </lineage>
</organism>
<evidence type="ECO:0000313" key="2">
    <source>
        <dbReference type="EMBL" id="BDS05966.1"/>
    </source>
</evidence>
<evidence type="ECO:0000256" key="1">
    <source>
        <dbReference type="SAM" id="SignalP"/>
    </source>
</evidence>
<sequence>MLEYSVEKTVQQTMTSYANKLLPLILLFILHPAVQAQAADLPSKEEALTIIANHEDLKSHLFTVVHIEPGKLREKNGFIHDQALLITVLGPKSAGDTVRILKQYTMFYSQEYGWYLQRVLNDSRGIYVEISSQTRGRVFVR</sequence>
<name>A0AAT9FJ48_9BACT</name>
<dbReference type="AlphaFoldDB" id="A0AAT9FJ48"/>
<proteinExistence type="predicted"/>
<evidence type="ECO:0008006" key="3">
    <source>
        <dbReference type="Google" id="ProtNLM"/>
    </source>
</evidence>
<feature type="signal peptide" evidence="1">
    <location>
        <begin position="1"/>
        <end position="38"/>
    </location>
</feature>
<gene>
    <name evidence="2" type="ORF">NT6N_10060</name>
</gene>